<evidence type="ECO:0000256" key="5">
    <source>
        <dbReference type="PROSITE-ProRule" id="PRU00050"/>
    </source>
</evidence>
<organism evidence="8 9">
    <name type="scientific">Methylomagnum ishizawai</name>
    <dbReference type="NCBI Taxonomy" id="1760988"/>
    <lineage>
        <taxon>Bacteria</taxon>
        <taxon>Pseudomonadati</taxon>
        <taxon>Pseudomonadota</taxon>
        <taxon>Gammaproteobacteria</taxon>
        <taxon>Methylococcales</taxon>
        <taxon>Methylococcaceae</taxon>
        <taxon>Methylomagnum</taxon>
    </lineage>
</organism>
<dbReference type="GO" id="GO:0008984">
    <property type="term" value="F:protein-glutamate methylesterase activity"/>
    <property type="evidence" value="ECO:0007669"/>
    <property type="project" value="UniProtKB-EC"/>
</dbReference>
<comment type="catalytic activity">
    <reaction evidence="4">
        <text>[protein]-L-glutamate 5-O-methyl ester + H2O = L-glutamyl-[protein] + methanol + H(+)</text>
        <dbReference type="Rhea" id="RHEA:23236"/>
        <dbReference type="Rhea" id="RHEA-COMP:10208"/>
        <dbReference type="Rhea" id="RHEA-COMP:10311"/>
        <dbReference type="ChEBI" id="CHEBI:15377"/>
        <dbReference type="ChEBI" id="CHEBI:15378"/>
        <dbReference type="ChEBI" id="CHEBI:17790"/>
        <dbReference type="ChEBI" id="CHEBI:29973"/>
        <dbReference type="ChEBI" id="CHEBI:82795"/>
        <dbReference type="EC" id="3.1.1.61"/>
    </reaction>
</comment>
<feature type="region of interest" description="Disordered" evidence="6">
    <location>
        <begin position="129"/>
        <end position="152"/>
    </location>
</feature>
<protein>
    <recommendedName>
        <fullName evidence="3">protein-glutamate methylesterase</fullName>
        <ecNumber evidence="3">3.1.1.61</ecNumber>
    </recommendedName>
</protein>
<dbReference type="NCBIfam" id="NF009206">
    <property type="entry name" value="PRK12555.1"/>
    <property type="match status" value="1"/>
</dbReference>
<feature type="domain" description="CheB-type methylesterase" evidence="7">
    <location>
        <begin position="150"/>
        <end position="339"/>
    </location>
</feature>
<feature type="active site" evidence="5">
    <location>
        <position position="281"/>
    </location>
</feature>
<feature type="active site" evidence="5">
    <location>
        <position position="161"/>
    </location>
</feature>
<dbReference type="InterPro" id="IPR000673">
    <property type="entry name" value="Sig_transdc_resp-reg_Me-estase"/>
</dbReference>
<evidence type="ECO:0000256" key="4">
    <source>
        <dbReference type="ARBA" id="ARBA00048267"/>
    </source>
</evidence>
<feature type="compositionally biased region" description="Pro residues" evidence="6">
    <location>
        <begin position="141"/>
        <end position="152"/>
    </location>
</feature>
<dbReference type="SUPFAM" id="SSF52738">
    <property type="entry name" value="Methylesterase CheB, C-terminal domain"/>
    <property type="match status" value="1"/>
</dbReference>
<reference evidence="8 9" key="1">
    <citation type="submission" date="2016-12" db="EMBL/GenBank/DDBJ databases">
        <authorList>
            <person name="Song W.-J."/>
            <person name="Kurnit D.M."/>
        </authorList>
    </citation>
    <scope>NUCLEOTIDE SEQUENCE [LARGE SCALE GENOMIC DNA]</scope>
    <source>
        <strain evidence="8 9">175</strain>
    </source>
</reference>
<dbReference type="RefSeq" id="WP_085214550.1">
    <property type="nucleotide sequence ID" value="NZ_FXAM01000001.1"/>
</dbReference>
<dbReference type="PIRSF" id="PIRSF000876">
    <property type="entry name" value="RR_chemtxs_CheB"/>
    <property type="match status" value="1"/>
</dbReference>
<accession>A0A1Y6CZV4</accession>
<evidence type="ECO:0000259" key="7">
    <source>
        <dbReference type="PROSITE" id="PS50122"/>
    </source>
</evidence>
<dbReference type="Proteomes" id="UP000192923">
    <property type="component" value="Unassembled WGS sequence"/>
</dbReference>
<evidence type="ECO:0000256" key="3">
    <source>
        <dbReference type="ARBA" id="ARBA00039140"/>
    </source>
</evidence>
<keyword evidence="2 5" id="KW-0378">Hydrolase</keyword>
<dbReference type="InterPro" id="IPR011006">
    <property type="entry name" value="CheY-like_superfamily"/>
</dbReference>
<dbReference type="SUPFAM" id="SSF52172">
    <property type="entry name" value="CheY-like"/>
    <property type="match status" value="1"/>
</dbReference>
<dbReference type="PROSITE" id="PS50122">
    <property type="entry name" value="CHEB"/>
    <property type="match status" value="1"/>
</dbReference>
<dbReference type="Gene3D" id="3.40.50.2300">
    <property type="match status" value="1"/>
</dbReference>
<dbReference type="CDD" id="cd16432">
    <property type="entry name" value="CheB_Rec"/>
    <property type="match status" value="1"/>
</dbReference>
<dbReference type="Pfam" id="PF01339">
    <property type="entry name" value="CheB_methylest"/>
    <property type="match status" value="1"/>
</dbReference>
<dbReference type="GO" id="GO:0005737">
    <property type="term" value="C:cytoplasm"/>
    <property type="evidence" value="ECO:0007669"/>
    <property type="project" value="InterPro"/>
</dbReference>
<dbReference type="Gene3D" id="3.40.50.180">
    <property type="entry name" value="Methylesterase CheB, C-terminal domain"/>
    <property type="match status" value="1"/>
</dbReference>
<evidence type="ECO:0000256" key="1">
    <source>
        <dbReference type="ARBA" id="ARBA00022500"/>
    </source>
</evidence>
<keyword evidence="1 5" id="KW-0145">Chemotaxis</keyword>
<dbReference type="InterPro" id="IPR035909">
    <property type="entry name" value="CheB_C"/>
</dbReference>
<sequence length="348" mass="36168">MKIAIAYAGPDTLALRQLLAATPGLEFYWSSTQGRETAGLCLEYPPDLLLMGLSLADMDCAQATRLILSTQPCPILLICADPQADYPRVYEALALGAMDAASLPGLGAAGGALDGGDLLNRIDTLGTLCGHEPPSRRRRPVPPAAAPVEPKPPPMIAIGASTGGPKALATLLEGLPADFPAAIVIVQHLDPPLAAGLATLLDRHSPLPVAALSQRTRPQAGRVWLAAGAEHVVLDERFHLDFSAEPHGLACRPSVDVFFHSLARHAEARGCGVLLTGMGRDGAAGLLALRGAGFYTIAQDEASSVVFGMPKAALELDGTCAVLPLAEIAGRLVERVHALMADPARPAL</sequence>
<dbReference type="EMBL" id="FXAM01000001">
    <property type="protein sequence ID" value="SMF95917.1"/>
    <property type="molecule type" value="Genomic_DNA"/>
</dbReference>
<gene>
    <name evidence="8" type="ORF">SAMN02949497_3294</name>
</gene>
<feature type="active site" evidence="5">
    <location>
        <position position="188"/>
    </location>
</feature>
<evidence type="ECO:0000313" key="8">
    <source>
        <dbReference type="EMBL" id="SMF95917.1"/>
    </source>
</evidence>
<evidence type="ECO:0000256" key="2">
    <source>
        <dbReference type="ARBA" id="ARBA00022801"/>
    </source>
</evidence>
<dbReference type="OrthoDB" id="9793421at2"/>
<dbReference type="AlphaFoldDB" id="A0A1Y6CZV4"/>
<dbReference type="PANTHER" id="PTHR42872:SF6">
    <property type="entry name" value="PROTEIN-GLUTAMATE METHYLESTERASE_PROTEIN-GLUTAMINE GLUTAMINASE"/>
    <property type="match status" value="1"/>
</dbReference>
<dbReference type="GO" id="GO:0000156">
    <property type="term" value="F:phosphorelay response regulator activity"/>
    <property type="evidence" value="ECO:0007669"/>
    <property type="project" value="InterPro"/>
</dbReference>
<proteinExistence type="predicted"/>
<dbReference type="GO" id="GO:0006935">
    <property type="term" value="P:chemotaxis"/>
    <property type="evidence" value="ECO:0007669"/>
    <property type="project" value="UniProtKB-UniRule"/>
</dbReference>
<dbReference type="PANTHER" id="PTHR42872">
    <property type="entry name" value="PROTEIN-GLUTAMATE METHYLESTERASE/PROTEIN-GLUTAMINE GLUTAMINASE"/>
    <property type="match status" value="1"/>
</dbReference>
<dbReference type="EC" id="3.1.1.61" evidence="3"/>
<name>A0A1Y6CZV4_9GAMM</name>
<dbReference type="InterPro" id="IPR008248">
    <property type="entry name" value="CheB-like"/>
</dbReference>
<evidence type="ECO:0000256" key="6">
    <source>
        <dbReference type="SAM" id="MobiDB-lite"/>
    </source>
</evidence>
<keyword evidence="9" id="KW-1185">Reference proteome</keyword>
<dbReference type="STRING" id="1760988.SAMN02949497_3294"/>
<evidence type="ECO:0000313" key="9">
    <source>
        <dbReference type="Proteomes" id="UP000192923"/>
    </source>
</evidence>